<dbReference type="Proteomes" id="UP000474967">
    <property type="component" value="Unassembled WGS sequence"/>
</dbReference>
<dbReference type="PRINTS" id="PR00455">
    <property type="entry name" value="HTHTETR"/>
</dbReference>
<dbReference type="GO" id="GO:0046677">
    <property type="term" value="P:response to antibiotic"/>
    <property type="evidence" value="ECO:0007669"/>
    <property type="project" value="InterPro"/>
</dbReference>
<dbReference type="GO" id="GO:0000976">
    <property type="term" value="F:transcription cis-regulatory region binding"/>
    <property type="evidence" value="ECO:0007669"/>
    <property type="project" value="TreeGrafter"/>
</dbReference>
<gene>
    <name evidence="7" type="ORF">G3T36_08465</name>
</gene>
<organism evidence="7 8">
    <name type="scientific">Leifsonia tongyongensis</name>
    <dbReference type="NCBI Taxonomy" id="1268043"/>
    <lineage>
        <taxon>Bacteria</taxon>
        <taxon>Bacillati</taxon>
        <taxon>Actinomycetota</taxon>
        <taxon>Actinomycetes</taxon>
        <taxon>Micrococcales</taxon>
        <taxon>Microbacteriaceae</taxon>
        <taxon>Leifsonia</taxon>
    </lineage>
</organism>
<feature type="domain" description="HTH tetR-type" evidence="6">
    <location>
        <begin position="11"/>
        <end position="71"/>
    </location>
</feature>
<dbReference type="SUPFAM" id="SSF48498">
    <property type="entry name" value="Tetracyclin repressor-like, C-terminal domain"/>
    <property type="match status" value="1"/>
</dbReference>
<keyword evidence="2" id="KW-0805">Transcription regulation</keyword>
<dbReference type="SUPFAM" id="SSF46689">
    <property type="entry name" value="Homeodomain-like"/>
    <property type="match status" value="1"/>
</dbReference>
<feature type="DNA-binding region" description="H-T-H motif" evidence="5">
    <location>
        <begin position="34"/>
        <end position="53"/>
    </location>
</feature>
<protein>
    <submittedName>
        <fullName evidence="7">TetR family transcriptional regulator</fullName>
    </submittedName>
</protein>
<dbReference type="InterPro" id="IPR004111">
    <property type="entry name" value="Repressor_TetR_C"/>
</dbReference>
<reference evidence="7 8" key="1">
    <citation type="journal article" date="2014" name="J. Microbiol.">
        <title>Diaminobutyricibacter tongyongensis gen. nov., sp. nov. and Homoserinibacter gongjuensis gen. nov., sp. nov. belong to the family Microbacteriaceae.</title>
        <authorList>
            <person name="Kim S.J."/>
            <person name="Ahn J.H."/>
            <person name="Weon H.Y."/>
            <person name="Hamada M."/>
            <person name="Suzuki K."/>
            <person name="Kwon S.W."/>
        </authorList>
    </citation>
    <scope>NUCLEOTIDE SEQUENCE [LARGE SCALE GENOMIC DNA]</scope>
    <source>
        <strain evidence="7 8">NBRC 108724</strain>
    </source>
</reference>
<dbReference type="Gene3D" id="1.10.357.10">
    <property type="entry name" value="Tetracycline Repressor, domain 2"/>
    <property type="match status" value="1"/>
</dbReference>
<evidence type="ECO:0000256" key="4">
    <source>
        <dbReference type="ARBA" id="ARBA00023163"/>
    </source>
</evidence>
<dbReference type="InterPro" id="IPR001647">
    <property type="entry name" value="HTH_TetR"/>
</dbReference>
<keyword evidence="3 5" id="KW-0238">DNA-binding</keyword>
<dbReference type="AlphaFoldDB" id="A0A6L9XX96"/>
<evidence type="ECO:0000256" key="3">
    <source>
        <dbReference type="ARBA" id="ARBA00023125"/>
    </source>
</evidence>
<dbReference type="Gene3D" id="1.10.10.60">
    <property type="entry name" value="Homeodomain-like"/>
    <property type="match status" value="1"/>
</dbReference>
<keyword evidence="8" id="KW-1185">Reference proteome</keyword>
<evidence type="ECO:0000256" key="2">
    <source>
        <dbReference type="ARBA" id="ARBA00023015"/>
    </source>
</evidence>
<proteinExistence type="predicted"/>
<dbReference type="PRINTS" id="PR00400">
    <property type="entry name" value="TETREPRESSOR"/>
</dbReference>
<evidence type="ECO:0000313" key="7">
    <source>
        <dbReference type="EMBL" id="NEN05906.1"/>
    </source>
</evidence>
<dbReference type="EMBL" id="JAAGWY010000002">
    <property type="protein sequence ID" value="NEN05906.1"/>
    <property type="molecule type" value="Genomic_DNA"/>
</dbReference>
<dbReference type="Pfam" id="PF02909">
    <property type="entry name" value="TetR_C_1"/>
    <property type="match status" value="1"/>
</dbReference>
<dbReference type="PANTHER" id="PTHR30055:SF151">
    <property type="entry name" value="TRANSCRIPTIONAL REGULATORY PROTEIN"/>
    <property type="match status" value="1"/>
</dbReference>
<dbReference type="Pfam" id="PF00440">
    <property type="entry name" value="TetR_N"/>
    <property type="match status" value="1"/>
</dbReference>
<evidence type="ECO:0000259" key="6">
    <source>
        <dbReference type="PROSITE" id="PS50977"/>
    </source>
</evidence>
<dbReference type="RefSeq" id="WP_163289302.1">
    <property type="nucleotide sequence ID" value="NZ_JAAGWY010000002.1"/>
</dbReference>
<dbReference type="InterPro" id="IPR003012">
    <property type="entry name" value="Tet_transcr_reg_TetR"/>
</dbReference>
<dbReference type="InterPro" id="IPR050109">
    <property type="entry name" value="HTH-type_TetR-like_transc_reg"/>
</dbReference>
<keyword evidence="4" id="KW-0804">Transcription</keyword>
<name>A0A6L9XX96_9MICO</name>
<accession>A0A6L9XX96</accession>
<dbReference type="PROSITE" id="PS50977">
    <property type="entry name" value="HTH_TETR_2"/>
    <property type="match status" value="1"/>
</dbReference>
<sequence>MTQQETQRRTRLNRDLVLSTAVALADRTGFEGLTMRTLAQEFGVVPMALYKHVANKEDLLDGMVDIVFSEVAVPSGPDWKTAMRERSISMRQALVRHRWAVGFMESRMRPGPANLRHHNAVMACLRQAGFSFRTTVHAYSTLDSYTYGFLLQEKTLPFDTAEESGEVAAQKLAMQPAEMAAQFPYLIEVVMELGMSGYDYDVEFRVGLDLILDGIEKLRPDWVDAASVSASVPESVPGVGDVATTAD</sequence>
<comment type="caution">
    <text evidence="7">The sequence shown here is derived from an EMBL/GenBank/DDBJ whole genome shotgun (WGS) entry which is preliminary data.</text>
</comment>
<keyword evidence="1" id="KW-0678">Repressor</keyword>
<dbReference type="GO" id="GO:0003700">
    <property type="term" value="F:DNA-binding transcription factor activity"/>
    <property type="evidence" value="ECO:0007669"/>
    <property type="project" value="TreeGrafter"/>
</dbReference>
<dbReference type="InterPro" id="IPR036271">
    <property type="entry name" value="Tet_transcr_reg_TetR-rel_C_sf"/>
</dbReference>
<evidence type="ECO:0000256" key="5">
    <source>
        <dbReference type="PROSITE-ProRule" id="PRU00335"/>
    </source>
</evidence>
<evidence type="ECO:0000256" key="1">
    <source>
        <dbReference type="ARBA" id="ARBA00022491"/>
    </source>
</evidence>
<dbReference type="PANTHER" id="PTHR30055">
    <property type="entry name" value="HTH-TYPE TRANSCRIPTIONAL REGULATOR RUTR"/>
    <property type="match status" value="1"/>
</dbReference>
<evidence type="ECO:0000313" key="8">
    <source>
        <dbReference type="Proteomes" id="UP000474967"/>
    </source>
</evidence>
<dbReference type="InterPro" id="IPR009057">
    <property type="entry name" value="Homeodomain-like_sf"/>
</dbReference>
<dbReference type="GO" id="GO:0045892">
    <property type="term" value="P:negative regulation of DNA-templated transcription"/>
    <property type="evidence" value="ECO:0007669"/>
    <property type="project" value="InterPro"/>
</dbReference>